<dbReference type="Pfam" id="PF02575">
    <property type="entry name" value="YbaB_DNA_bd"/>
    <property type="match status" value="1"/>
</dbReference>
<feature type="compositionally biased region" description="Acidic residues" evidence="1">
    <location>
        <begin position="183"/>
        <end position="193"/>
    </location>
</feature>
<accession>A0ABQ3J9T5</accession>
<keyword evidence="3" id="KW-1185">Reference proteome</keyword>
<dbReference type="InterPro" id="IPR036894">
    <property type="entry name" value="YbaB-like_sf"/>
</dbReference>
<dbReference type="InterPro" id="IPR004401">
    <property type="entry name" value="YbaB/EbfC"/>
</dbReference>
<dbReference type="RefSeq" id="WP_229874728.1">
    <property type="nucleotide sequence ID" value="NZ_BNAU01000007.1"/>
</dbReference>
<evidence type="ECO:0000313" key="2">
    <source>
        <dbReference type="EMBL" id="GHF14025.1"/>
    </source>
</evidence>
<dbReference type="Proteomes" id="UP000605897">
    <property type="component" value="Unassembled WGS sequence"/>
</dbReference>
<gene>
    <name evidence="2" type="ORF">GCM10017786_54640</name>
</gene>
<sequence length="200" mass="21571">MNEFAQQLLRRIEAIDTAAADNRRRAQAYEQMAGELRDVTAEVVSPDGAVRVVAGAGGEVKAVTFGERVRELPPAALSAAVMHTLAAARAAAARRQAEVVRRGLGDTELLDKVLDADEKTFGDQRPRHPGPAPVYVPPREEEPLESADRLFEERPAVPLPPPAPATVPVPPRAPAAHRRPPVQDDDPFEETDLFADGSGR</sequence>
<organism evidence="2 3">
    <name type="scientific">Amycolatopsis deserti</name>
    <dbReference type="NCBI Taxonomy" id="185696"/>
    <lineage>
        <taxon>Bacteria</taxon>
        <taxon>Bacillati</taxon>
        <taxon>Actinomycetota</taxon>
        <taxon>Actinomycetes</taxon>
        <taxon>Pseudonocardiales</taxon>
        <taxon>Pseudonocardiaceae</taxon>
        <taxon>Amycolatopsis</taxon>
    </lineage>
</organism>
<dbReference type="EMBL" id="BNAU01000007">
    <property type="protein sequence ID" value="GHF14025.1"/>
    <property type="molecule type" value="Genomic_DNA"/>
</dbReference>
<name>A0ABQ3J9T5_9PSEU</name>
<evidence type="ECO:0008006" key="4">
    <source>
        <dbReference type="Google" id="ProtNLM"/>
    </source>
</evidence>
<evidence type="ECO:0000256" key="1">
    <source>
        <dbReference type="SAM" id="MobiDB-lite"/>
    </source>
</evidence>
<protein>
    <recommendedName>
        <fullName evidence="4">YbaB/EbfC family DNA-binding protein</fullName>
    </recommendedName>
</protein>
<feature type="compositionally biased region" description="Basic and acidic residues" evidence="1">
    <location>
        <begin position="138"/>
        <end position="155"/>
    </location>
</feature>
<reference evidence="3" key="1">
    <citation type="journal article" date="2019" name="Int. J. Syst. Evol. Microbiol.">
        <title>The Global Catalogue of Microorganisms (GCM) 10K type strain sequencing project: providing services to taxonomists for standard genome sequencing and annotation.</title>
        <authorList>
            <consortium name="The Broad Institute Genomics Platform"/>
            <consortium name="The Broad Institute Genome Sequencing Center for Infectious Disease"/>
            <person name="Wu L."/>
            <person name="Ma J."/>
        </authorList>
    </citation>
    <scope>NUCLEOTIDE SEQUENCE [LARGE SCALE GENOMIC DNA]</scope>
    <source>
        <strain evidence="3">CGMCC 4.7677</strain>
    </source>
</reference>
<evidence type="ECO:0000313" key="3">
    <source>
        <dbReference type="Proteomes" id="UP000605897"/>
    </source>
</evidence>
<comment type="caution">
    <text evidence="2">The sequence shown here is derived from an EMBL/GenBank/DDBJ whole genome shotgun (WGS) entry which is preliminary data.</text>
</comment>
<feature type="region of interest" description="Disordered" evidence="1">
    <location>
        <begin position="118"/>
        <end position="200"/>
    </location>
</feature>
<dbReference type="Gene3D" id="3.30.1310.10">
    <property type="entry name" value="Nucleoid-associated protein YbaB-like domain"/>
    <property type="match status" value="1"/>
</dbReference>
<feature type="compositionally biased region" description="Pro residues" evidence="1">
    <location>
        <begin position="157"/>
        <end position="173"/>
    </location>
</feature>
<proteinExistence type="predicted"/>
<dbReference type="SUPFAM" id="SSF82607">
    <property type="entry name" value="YbaB-like"/>
    <property type="match status" value="1"/>
</dbReference>